<feature type="transmembrane region" description="Helical" evidence="6">
    <location>
        <begin position="126"/>
        <end position="145"/>
    </location>
</feature>
<feature type="transmembrane region" description="Helical" evidence="6">
    <location>
        <begin position="30"/>
        <end position="50"/>
    </location>
</feature>
<keyword evidence="9" id="KW-1185">Reference proteome</keyword>
<feature type="transmembrane region" description="Helical" evidence="6">
    <location>
        <begin position="62"/>
        <end position="83"/>
    </location>
</feature>
<evidence type="ECO:0000259" key="7">
    <source>
        <dbReference type="SMART" id="SM00563"/>
    </source>
</evidence>
<evidence type="ECO:0000256" key="5">
    <source>
        <dbReference type="SAM" id="MobiDB-lite"/>
    </source>
</evidence>
<dbReference type="InterPro" id="IPR002123">
    <property type="entry name" value="Plipid/glycerol_acylTrfase"/>
</dbReference>
<dbReference type="GO" id="GO:0005783">
    <property type="term" value="C:endoplasmic reticulum"/>
    <property type="evidence" value="ECO:0007669"/>
    <property type="project" value="TreeGrafter"/>
</dbReference>
<comment type="pathway">
    <text evidence="1">Phospholipid metabolism; CDP-diacylglycerol biosynthesis; CDP-diacylglycerol from sn-glycerol 3-phosphate: step 2/3.</text>
</comment>
<dbReference type="OMA" id="AGHWIRI"/>
<dbReference type="GeneID" id="119735065"/>
<name>A0A914AL08_PATMI</name>
<evidence type="ECO:0000256" key="1">
    <source>
        <dbReference type="ARBA" id="ARBA00004728"/>
    </source>
</evidence>
<keyword evidence="6" id="KW-0472">Membrane</keyword>
<dbReference type="PANTHER" id="PTHR10434">
    <property type="entry name" value="1-ACYL-SN-GLYCEROL-3-PHOSPHATE ACYLTRANSFERASE"/>
    <property type="match status" value="1"/>
</dbReference>
<dbReference type="GO" id="GO:0006654">
    <property type="term" value="P:phosphatidic acid biosynthetic process"/>
    <property type="evidence" value="ECO:0007669"/>
    <property type="project" value="TreeGrafter"/>
</dbReference>
<dbReference type="SMART" id="SM00563">
    <property type="entry name" value="PlsC"/>
    <property type="match status" value="1"/>
</dbReference>
<evidence type="ECO:0000313" key="8">
    <source>
        <dbReference type="EnsemblMetazoa" id="XP_038064685.1"/>
    </source>
</evidence>
<feature type="domain" description="Phospholipid/glycerol acyltransferase" evidence="7">
    <location>
        <begin position="95"/>
        <end position="224"/>
    </location>
</feature>
<keyword evidence="4" id="KW-0012">Acyltransferase</keyword>
<dbReference type="Proteomes" id="UP000887568">
    <property type="component" value="Unplaced"/>
</dbReference>
<evidence type="ECO:0000256" key="2">
    <source>
        <dbReference type="ARBA" id="ARBA00013211"/>
    </source>
</evidence>
<dbReference type="AlphaFoldDB" id="A0A914AL08"/>
<feature type="region of interest" description="Disordered" evidence="5">
    <location>
        <begin position="284"/>
        <end position="304"/>
    </location>
</feature>
<sequence>MYGLMVLALVLVVCYALCKASYFLQFWIKFFMFGIWNNFLGLLVAVAGLLSFRPGDSINFWWWNFFSFCIQSNWLFGFDIRILRSLDRLDRNKPYLIVTNHQTSMDQFVYLSAWAPGRYTVLSKKSLKYALFYGLAMIVCGAIFIDRSSAEKARQSTERCVRYLKQTKLNNDFAIPYPQGKLWVYPEGTRSHTSEIDMLPFKRGAFHIAVQAQVPIVPVVASPYKHMFDTSRRRFDKVEIVLDTLPDVPTEGLTADDVPELTEKVRDMMLQRFREISKLTDTIRDSQPLSNTSGVSESVHHGTS</sequence>
<dbReference type="Pfam" id="PF01553">
    <property type="entry name" value="Acyltransferase"/>
    <property type="match status" value="1"/>
</dbReference>
<dbReference type="EC" id="2.3.1.51" evidence="2"/>
<evidence type="ECO:0000256" key="4">
    <source>
        <dbReference type="ARBA" id="ARBA00023315"/>
    </source>
</evidence>
<reference evidence="8" key="1">
    <citation type="submission" date="2022-11" db="UniProtKB">
        <authorList>
            <consortium name="EnsemblMetazoa"/>
        </authorList>
    </citation>
    <scope>IDENTIFICATION</scope>
</reference>
<keyword evidence="6" id="KW-0812">Transmembrane</keyword>
<proteinExistence type="predicted"/>
<dbReference type="CDD" id="cd07989">
    <property type="entry name" value="LPLAT_AGPAT-like"/>
    <property type="match status" value="1"/>
</dbReference>
<dbReference type="PANTHER" id="PTHR10434:SF11">
    <property type="entry name" value="1-ACYL-SN-GLYCEROL-3-PHOSPHATE ACYLTRANSFERASE"/>
    <property type="match status" value="1"/>
</dbReference>
<keyword evidence="3" id="KW-0808">Transferase</keyword>
<dbReference type="SUPFAM" id="SSF69593">
    <property type="entry name" value="Glycerol-3-phosphate (1)-acyltransferase"/>
    <property type="match status" value="1"/>
</dbReference>
<dbReference type="RefSeq" id="XP_038064685.1">
    <property type="nucleotide sequence ID" value="XM_038208757.1"/>
</dbReference>
<evidence type="ECO:0000313" key="9">
    <source>
        <dbReference type="Proteomes" id="UP000887568"/>
    </source>
</evidence>
<keyword evidence="6" id="KW-1133">Transmembrane helix</keyword>
<dbReference type="OrthoDB" id="202234at2759"/>
<dbReference type="GO" id="GO:0003841">
    <property type="term" value="F:1-acylglycerol-3-phosphate O-acyltransferase activity"/>
    <property type="evidence" value="ECO:0007669"/>
    <property type="project" value="UniProtKB-EC"/>
</dbReference>
<accession>A0A914AL08</accession>
<feature type="compositionally biased region" description="Polar residues" evidence="5">
    <location>
        <begin position="285"/>
        <end position="304"/>
    </location>
</feature>
<dbReference type="EnsemblMetazoa" id="XM_038208757.1">
    <property type="protein sequence ID" value="XP_038064685.1"/>
    <property type="gene ID" value="LOC119735065"/>
</dbReference>
<evidence type="ECO:0000256" key="6">
    <source>
        <dbReference type="SAM" id="Phobius"/>
    </source>
</evidence>
<evidence type="ECO:0000256" key="3">
    <source>
        <dbReference type="ARBA" id="ARBA00022679"/>
    </source>
</evidence>
<organism evidence="8 9">
    <name type="scientific">Patiria miniata</name>
    <name type="common">Bat star</name>
    <name type="synonym">Asterina miniata</name>
    <dbReference type="NCBI Taxonomy" id="46514"/>
    <lineage>
        <taxon>Eukaryota</taxon>
        <taxon>Metazoa</taxon>
        <taxon>Echinodermata</taxon>
        <taxon>Eleutherozoa</taxon>
        <taxon>Asterozoa</taxon>
        <taxon>Asteroidea</taxon>
        <taxon>Valvatacea</taxon>
        <taxon>Valvatida</taxon>
        <taxon>Asterinidae</taxon>
        <taxon>Patiria</taxon>
    </lineage>
</organism>
<protein>
    <recommendedName>
        <fullName evidence="2">1-acylglycerol-3-phosphate O-acyltransferase</fullName>
        <ecNumber evidence="2">2.3.1.51</ecNumber>
    </recommendedName>
</protein>